<name>A0ABU3CWM2_9FLAO</name>
<organism evidence="10 11">
    <name type="scientific">Autumnicola edwardsiae</name>
    <dbReference type="NCBI Taxonomy" id="3075594"/>
    <lineage>
        <taxon>Bacteria</taxon>
        <taxon>Pseudomonadati</taxon>
        <taxon>Bacteroidota</taxon>
        <taxon>Flavobacteriia</taxon>
        <taxon>Flavobacteriales</taxon>
        <taxon>Flavobacteriaceae</taxon>
        <taxon>Autumnicola</taxon>
    </lineage>
</organism>
<gene>
    <name evidence="8 10" type="primary">cmk</name>
    <name evidence="10" type="ORF">RM529_11310</name>
</gene>
<evidence type="ECO:0000256" key="4">
    <source>
        <dbReference type="ARBA" id="ARBA00022777"/>
    </source>
</evidence>
<dbReference type="GO" id="GO:0016301">
    <property type="term" value="F:kinase activity"/>
    <property type="evidence" value="ECO:0007669"/>
    <property type="project" value="UniProtKB-KW"/>
</dbReference>
<dbReference type="NCBIfam" id="TIGR00017">
    <property type="entry name" value="cmk"/>
    <property type="match status" value="1"/>
</dbReference>
<dbReference type="InterPro" id="IPR027417">
    <property type="entry name" value="P-loop_NTPase"/>
</dbReference>
<protein>
    <recommendedName>
        <fullName evidence="8">Cytidylate kinase</fullName>
        <shortName evidence="8">CK</shortName>
        <ecNumber evidence="8">2.7.4.25</ecNumber>
    </recommendedName>
    <alternativeName>
        <fullName evidence="8">Cytidine monophosphate kinase</fullName>
        <shortName evidence="8">CMP kinase</shortName>
    </alternativeName>
</protein>
<proteinExistence type="inferred from homology"/>
<keyword evidence="5 8" id="KW-0067">ATP-binding</keyword>
<dbReference type="Gene3D" id="3.40.50.300">
    <property type="entry name" value="P-loop containing nucleotide triphosphate hydrolases"/>
    <property type="match status" value="1"/>
</dbReference>
<evidence type="ECO:0000256" key="2">
    <source>
        <dbReference type="ARBA" id="ARBA00022679"/>
    </source>
</evidence>
<evidence type="ECO:0000313" key="11">
    <source>
        <dbReference type="Proteomes" id="UP001248819"/>
    </source>
</evidence>
<evidence type="ECO:0000256" key="6">
    <source>
        <dbReference type="ARBA" id="ARBA00047615"/>
    </source>
</evidence>
<comment type="catalytic activity">
    <reaction evidence="6 8">
        <text>dCMP + ATP = dCDP + ADP</text>
        <dbReference type="Rhea" id="RHEA:25094"/>
        <dbReference type="ChEBI" id="CHEBI:30616"/>
        <dbReference type="ChEBI" id="CHEBI:57566"/>
        <dbReference type="ChEBI" id="CHEBI:58593"/>
        <dbReference type="ChEBI" id="CHEBI:456216"/>
        <dbReference type="EC" id="2.7.4.25"/>
    </reaction>
</comment>
<dbReference type="SUPFAM" id="SSF52540">
    <property type="entry name" value="P-loop containing nucleoside triphosphate hydrolases"/>
    <property type="match status" value="1"/>
</dbReference>
<keyword evidence="3 8" id="KW-0547">Nucleotide-binding</keyword>
<dbReference type="EMBL" id="JAVRHP010000058">
    <property type="protein sequence ID" value="MDT0650739.1"/>
    <property type="molecule type" value="Genomic_DNA"/>
</dbReference>
<dbReference type="PANTHER" id="PTHR21299:SF2">
    <property type="entry name" value="CYTIDYLATE KINASE"/>
    <property type="match status" value="1"/>
</dbReference>
<reference evidence="10 11" key="1">
    <citation type="submission" date="2023-09" db="EMBL/GenBank/DDBJ databases">
        <authorList>
            <person name="Rey-Velasco X."/>
        </authorList>
    </citation>
    <scope>NUCLEOTIDE SEQUENCE [LARGE SCALE GENOMIC DNA]</scope>
    <source>
        <strain evidence="10 11">F297</strain>
    </source>
</reference>
<evidence type="ECO:0000256" key="8">
    <source>
        <dbReference type="HAMAP-Rule" id="MF_00238"/>
    </source>
</evidence>
<evidence type="ECO:0000259" key="9">
    <source>
        <dbReference type="Pfam" id="PF02224"/>
    </source>
</evidence>
<keyword evidence="2 8" id="KW-0808">Transferase</keyword>
<dbReference type="Proteomes" id="UP001248819">
    <property type="component" value="Unassembled WGS sequence"/>
</dbReference>
<dbReference type="EC" id="2.7.4.25" evidence="8"/>
<dbReference type="HAMAP" id="MF_00238">
    <property type="entry name" value="Cytidyl_kinase_type1"/>
    <property type="match status" value="1"/>
</dbReference>
<dbReference type="PANTHER" id="PTHR21299">
    <property type="entry name" value="CYTIDYLATE KINASE/PANTOATE-BETA-ALANINE LIGASE"/>
    <property type="match status" value="1"/>
</dbReference>
<sequence length="232" mass="26623">MDKKITIAIDGFSSTGKSTVAKQLAKELGYVYVDTGAMYRAVTLYVMRHLFVTETNFDVEAILRHLPFISLKFIFDEKLGYGEIYLNKENVEKEIRLMEVSRNVSRVATISKVREMLVKQQQEMGKNKGVVMDGRDIGTVVFPDADLKLFMTASTQTRAERRYKELCGRGNEVEFNEVLENVKERDYLDSTREDSPLIKAKDAIEIDNSELTLEEQFEKVVKLARDKIAEKD</sequence>
<comment type="similarity">
    <text evidence="1 8">Belongs to the cytidylate kinase family. Type 1 subfamily.</text>
</comment>
<keyword evidence="8" id="KW-0963">Cytoplasm</keyword>
<keyword evidence="4 8" id="KW-0418">Kinase</keyword>
<dbReference type="InterPro" id="IPR003136">
    <property type="entry name" value="Cytidylate_kin"/>
</dbReference>
<comment type="catalytic activity">
    <reaction evidence="7 8">
        <text>CMP + ATP = CDP + ADP</text>
        <dbReference type="Rhea" id="RHEA:11600"/>
        <dbReference type="ChEBI" id="CHEBI:30616"/>
        <dbReference type="ChEBI" id="CHEBI:58069"/>
        <dbReference type="ChEBI" id="CHEBI:60377"/>
        <dbReference type="ChEBI" id="CHEBI:456216"/>
        <dbReference type="EC" id="2.7.4.25"/>
    </reaction>
</comment>
<comment type="caution">
    <text evidence="10">The sequence shown here is derived from an EMBL/GenBank/DDBJ whole genome shotgun (WGS) entry which is preliminary data.</text>
</comment>
<evidence type="ECO:0000256" key="5">
    <source>
        <dbReference type="ARBA" id="ARBA00022840"/>
    </source>
</evidence>
<dbReference type="Pfam" id="PF02224">
    <property type="entry name" value="Cytidylate_kin"/>
    <property type="match status" value="1"/>
</dbReference>
<dbReference type="RefSeq" id="WP_311484907.1">
    <property type="nucleotide sequence ID" value="NZ_JAVRHP010000058.1"/>
</dbReference>
<feature type="binding site" evidence="8">
    <location>
        <begin position="11"/>
        <end position="19"/>
    </location>
    <ligand>
        <name>ATP</name>
        <dbReference type="ChEBI" id="CHEBI:30616"/>
    </ligand>
</feature>
<feature type="domain" description="Cytidylate kinase" evidence="9">
    <location>
        <begin position="7"/>
        <end position="225"/>
    </location>
</feature>
<evidence type="ECO:0000256" key="7">
    <source>
        <dbReference type="ARBA" id="ARBA00048478"/>
    </source>
</evidence>
<keyword evidence="11" id="KW-1185">Reference proteome</keyword>
<dbReference type="CDD" id="cd02020">
    <property type="entry name" value="CMPK"/>
    <property type="match status" value="1"/>
</dbReference>
<dbReference type="InterPro" id="IPR011994">
    <property type="entry name" value="Cytidylate_kinase_dom"/>
</dbReference>
<evidence type="ECO:0000256" key="3">
    <source>
        <dbReference type="ARBA" id="ARBA00022741"/>
    </source>
</evidence>
<evidence type="ECO:0000256" key="1">
    <source>
        <dbReference type="ARBA" id="ARBA00009427"/>
    </source>
</evidence>
<comment type="subcellular location">
    <subcellularLocation>
        <location evidence="8">Cytoplasm</location>
    </subcellularLocation>
</comment>
<accession>A0ABU3CWM2</accession>
<evidence type="ECO:0000313" key="10">
    <source>
        <dbReference type="EMBL" id="MDT0650739.1"/>
    </source>
</evidence>